<gene>
    <name evidence="6" type="ORF">VAMP_70n77</name>
</gene>
<organism evidence="6 7">
    <name type="scientific">Candidatus Vampirococcus lugosii</name>
    <dbReference type="NCBI Taxonomy" id="2789015"/>
    <lineage>
        <taxon>Bacteria</taxon>
        <taxon>Candidatus Absconditibacteriota</taxon>
        <taxon>Vampirococcus</taxon>
    </lineage>
</organism>
<evidence type="ECO:0000256" key="1">
    <source>
        <dbReference type="ARBA" id="ARBA00006594"/>
    </source>
</evidence>
<dbReference type="Pfam" id="PF01555">
    <property type="entry name" value="N6_N4_Mtase"/>
    <property type="match status" value="1"/>
</dbReference>
<dbReference type="InterPro" id="IPR029063">
    <property type="entry name" value="SAM-dependent_MTases_sf"/>
</dbReference>
<keyword evidence="3 6" id="KW-0808">Transferase</keyword>
<dbReference type="InterPro" id="IPR002941">
    <property type="entry name" value="DNA_methylase_N4/N6"/>
</dbReference>
<evidence type="ECO:0000313" key="7">
    <source>
        <dbReference type="Proteomes" id="UP000680365"/>
    </source>
</evidence>
<dbReference type="RefSeq" id="WP_213349115.1">
    <property type="nucleotide sequence ID" value="NZ_JAEDAM010000033.1"/>
</dbReference>
<accession>A0ABS5QM48</accession>
<dbReference type="EMBL" id="JAEDAM010000033">
    <property type="protein sequence ID" value="MBS8122034.1"/>
    <property type="molecule type" value="Genomic_DNA"/>
</dbReference>
<comment type="similarity">
    <text evidence="1">Belongs to the N(4)/N(6)-methyltransferase family.</text>
</comment>
<protein>
    <submittedName>
        <fullName evidence="6">Type III restriction-modification system methylation subunit</fullName>
        <ecNumber evidence="6">2.1.1.72</ecNumber>
    </submittedName>
</protein>
<dbReference type="PRINTS" id="PR00506">
    <property type="entry name" value="D21N6MTFRASE"/>
</dbReference>
<name>A0ABS5QM48_9BACT</name>
<dbReference type="SUPFAM" id="SSF53335">
    <property type="entry name" value="S-adenosyl-L-methionine-dependent methyltransferases"/>
    <property type="match status" value="1"/>
</dbReference>
<dbReference type="GO" id="GO:0009007">
    <property type="term" value="F:site-specific DNA-methyltransferase (adenine-specific) activity"/>
    <property type="evidence" value="ECO:0007669"/>
    <property type="project" value="UniProtKB-EC"/>
</dbReference>
<dbReference type="EC" id="2.1.1.72" evidence="6"/>
<dbReference type="Proteomes" id="UP000680365">
    <property type="component" value="Unassembled WGS sequence"/>
</dbReference>
<proteinExistence type="inferred from homology"/>
<evidence type="ECO:0000256" key="3">
    <source>
        <dbReference type="ARBA" id="ARBA00022679"/>
    </source>
</evidence>
<dbReference type="InterPro" id="IPR002052">
    <property type="entry name" value="DNA_methylase_N6_adenine_CS"/>
</dbReference>
<dbReference type="GO" id="GO:0032259">
    <property type="term" value="P:methylation"/>
    <property type="evidence" value="ECO:0007669"/>
    <property type="project" value="UniProtKB-KW"/>
</dbReference>
<evidence type="ECO:0000256" key="2">
    <source>
        <dbReference type="ARBA" id="ARBA00022603"/>
    </source>
</evidence>
<comment type="caution">
    <text evidence="6">The sequence shown here is derived from an EMBL/GenBank/DDBJ whole genome shotgun (WGS) entry which is preliminary data.</text>
</comment>
<dbReference type="PROSITE" id="PS00092">
    <property type="entry name" value="N6_MTASE"/>
    <property type="match status" value="1"/>
</dbReference>
<keyword evidence="4" id="KW-0949">S-adenosyl-L-methionine</keyword>
<reference evidence="6 7" key="1">
    <citation type="journal article" date="2021" name="Nat. Commun.">
        <title>Reductive evolution and unique predatory mode in the CPR bacterium Vampirococcus lugosii.</title>
        <authorList>
            <person name="Moreira D."/>
            <person name="Zivanovic Y."/>
            <person name="Lopez-Archilla A.I."/>
            <person name="Iniesto M."/>
            <person name="Lopez-Garcia P."/>
        </authorList>
    </citation>
    <scope>NUCLEOTIDE SEQUENCE [LARGE SCALE GENOMIC DNA]</scope>
    <source>
        <strain evidence="6">Chiprana</strain>
    </source>
</reference>
<keyword evidence="2 6" id="KW-0489">Methyltransferase</keyword>
<dbReference type="InterPro" id="IPR002295">
    <property type="entry name" value="N4/N6-MTase_EcoPI_Mod-like"/>
</dbReference>
<evidence type="ECO:0000256" key="4">
    <source>
        <dbReference type="ARBA" id="ARBA00022691"/>
    </source>
</evidence>
<evidence type="ECO:0000259" key="5">
    <source>
        <dbReference type="Pfam" id="PF01555"/>
    </source>
</evidence>
<evidence type="ECO:0000313" key="6">
    <source>
        <dbReference type="EMBL" id="MBS8122034.1"/>
    </source>
</evidence>
<feature type="domain" description="DNA methylase N-4/N-6" evidence="5">
    <location>
        <begin position="68"/>
        <end position="327"/>
    </location>
</feature>
<keyword evidence="7" id="KW-1185">Reference proteome</keyword>
<dbReference type="Gene3D" id="3.40.50.150">
    <property type="entry name" value="Vaccinia Virus protein VP39"/>
    <property type="match status" value="1"/>
</dbReference>
<dbReference type="PANTHER" id="PTHR13370:SF3">
    <property type="entry name" value="TRNA (GUANINE(10)-N2)-METHYLTRANSFERASE HOMOLOG"/>
    <property type="match status" value="1"/>
</dbReference>
<dbReference type="PANTHER" id="PTHR13370">
    <property type="entry name" value="RNA METHYLASE-RELATED"/>
    <property type="match status" value="1"/>
</dbReference>
<sequence length="614" mass="71423">MSEKNIIKTKGRPMLHWEGKTASLNIEYYPTQEKEVYGNKKSTDFNKIFWGDNFQVLSHLLKDYKGKIDLIYIDPPFDSKADYVKKVKFKGKKIEAQEQSIFEEKQYGDIWGKDEYLQFMYERLLLLRELLSDTGSIYLHCDHHKSHHLRCMMDEVFGENNFRNEIIWKYTGGTDSKNSFGKKHDNIFFYTKNSEYDFNMQYEDFAEATIKRFNKIDENGKRYKETFNTDGSSYRTYMKEGGKNMADTWADEEIIEENIVVSSHNQSVDYPTQKPEALLERIIKASSNPGDLVLDCFMGSGTTCAVAQKLGRKWIGCDINTGAIQTTTKRLNKIIEEQKEKYLEKINNDDNKILNAIIEAILVNGGKANYTNDIYPYIRENYPEIYNKEINTFKGRINATVQRYTKDMEGYNGNEIFISHGKGIGTYSLKNEVNTPLSFKVYNVNEYSAFKNKDEGIQTYKDILLEAYGVESIRGFFDGKTSSSFVKIIDPNRLLSKKDIDEVLKNIDDTQDEFISNKSPLKYYDVELICSGKELDIENYIKKTNNTQIKIIVRDILIEKEGLIFKEKPELEYDYKINGKELNINIIDFISPVLLKKLDIDNKKTSGKNFNRTF</sequence>